<dbReference type="PROSITE" id="PS51257">
    <property type="entry name" value="PROKAR_LIPOPROTEIN"/>
    <property type="match status" value="1"/>
</dbReference>
<evidence type="ECO:0000313" key="4">
    <source>
        <dbReference type="EMBL" id="GAA5189447.1"/>
    </source>
</evidence>
<evidence type="ECO:0000259" key="3">
    <source>
        <dbReference type="Pfam" id="PF12690"/>
    </source>
</evidence>
<gene>
    <name evidence="4" type="ORF">GCM10025772_11880</name>
</gene>
<dbReference type="RefSeq" id="WP_345316127.1">
    <property type="nucleotide sequence ID" value="NZ_BAABLF010000006.1"/>
</dbReference>
<dbReference type="Proteomes" id="UP001501600">
    <property type="component" value="Unassembled WGS sequence"/>
</dbReference>
<accession>A0ABP9RZ97</accession>
<name>A0ABP9RZ97_9GAMM</name>
<feature type="domain" description="Intracellular proteinase inhibitor BsuPI" evidence="3">
    <location>
        <begin position="73"/>
        <end position="163"/>
    </location>
</feature>
<evidence type="ECO:0000256" key="1">
    <source>
        <dbReference type="SAM" id="MobiDB-lite"/>
    </source>
</evidence>
<feature type="chain" id="PRO_5045235615" description="Intracellular proteinase inhibitor BsuPI domain-containing protein" evidence="2">
    <location>
        <begin position="25"/>
        <end position="180"/>
    </location>
</feature>
<evidence type="ECO:0000256" key="2">
    <source>
        <dbReference type="SAM" id="SignalP"/>
    </source>
</evidence>
<reference evidence="5" key="1">
    <citation type="journal article" date="2019" name="Int. J. Syst. Evol. Microbiol.">
        <title>The Global Catalogue of Microorganisms (GCM) 10K type strain sequencing project: providing services to taxonomists for standard genome sequencing and annotation.</title>
        <authorList>
            <consortium name="The Broad Institute Genomics Platform"/>
            <consortium name="The Broad Institute Genome Sequencing Center for Infectious Disease"/>
            <person name="Wu L."/>
            <person name="Ma J."/>
        </authorList>
    </citation>
    <scope>NUCLEOTIDE SEQUENCE [LARGE SCALE GENOMIC DNA]</scope>
    <source>
        <strain evidence="5">JCM 18720</strain>
    </source>
</reference>
<organism evidence="4 5">
    <name type="scientific">Ferrimonas gelatinilytica</name>
    <dbReference type="NCBI Taxonomy" id="1255257"/>
    <lineage>
        <taxon>Bacteria</taxon>
        <taxon>Pseudomonadati</taxon>
        <taxon>Pseudomonadota</taxon>
        <taxon>Gammaproteobacteria</taxon>
        <taxon>Alteromonadales</taxon>
        <taxon>Ferrimonadaceae</taxon>
        <taxon>Ferrimonas</taxon>
    </lineage>
</organism>
<keyword evidence="2" id="KW-0732">Signal</keyword>
<feature type="signal peptide" evidence="2">
    <location>
        <begin position="1"/>
        <end position="24"/>
    </location>
</feature>
<protein>
    <recommendedName>
        <fullName evidence="3">Intracellular proteinase inhibitor BsuPI domain-containing protein</fullName>
    </recommendedName>
</protein>
<dbReference type="InterPro" id="IPR020481">
    <property type="entry name" value="Intracell_prot_inh_BsuPI"/>
</dbReference>
<dbReference type="Gene3D" id="2.60.40.2360">
    <property type="entry name" value="Intracellular proteinase inhibitor BsuPI"/>
    <property type="match status" value="1"/>
</dbReference>
<proteinExistence type="predicted"/>
<dbReference type="InterPro" id="IPR038144">
    <property type="entry name" value="IPI"/>
</dbReference>
<feature type="compositionally biased region" description="Low complexity" evidence="1">
    <location>
        <begin position="32"/>
        <end position="43"/>
    </location>
</feature>
<dbReference type="EMBL" id="BAABLF010000006">
    <property type="protein sequence ID" value="GAA5189447.1"/>
    <property type="molecule type" value="Genomic_DNA"/>
</dbReference>
<comment type="caution">
    <text evidence="4">The sequence shown here is derived from an EMBL/GenBank/DDBJ whole genome shotgun (WGS) entry which is preliminary data.</text>
</comment>
<feature type="region of interest" description="Disordered" evidence="1">
    <location>
        <begin position="31"/>
        <end position="54"/>
    </location>
</feature>
<evidence type="ECO:0000313" key="5">
    <source>
        <dbReference type="Proteomes" id="UP001501600"/>
    </source>
</evidence>
<dbReference type="Pfam" id="PF12690">
    <property type="entry name" value="BsuPI"/>
    <property type="match status" value="1"/>
</dbReference>
<keyword evidence="5" id="KW-1185">Reference proteome</keyword>
<sequence>MRYQVIAVALGLALSGCSQGVALAPSEATGSVVPAPQAQPQVVGSRPEPTREMAQPESSVLQATLVTSHAWTRDVGAEITLELENLSDSPVSYTAASGMLADFWLESLGRVVWRYSNDMAFTQALAPFEMAANGQRSMTVRVSARTLSDLEPGVYQLNAALNLHPRSDAPQVRPISVILK</sequence>